<gene>
    <name evidence="2" type="ORF">BDN71DRAFT_1589465</name>
</gene>
<feature type="region of interest" description="Disordered" evidence="1">
    <location>
        <begin position="557"/>
        <end position="599"/>
    </location>
</feature>
<sequence>MATPSFSRLQLAAALIEYDNDTSNPEASYRSAHDSAIFAHLRQNGMMRPPTERRQSDYLGVSVPSESGSLGGRESALETRRSRGSSDALRNPFAQGGDDTPEEDDRSHEDLEVDLASWGLDAFMPKEKGAKGKGKGKAAQLPNPHDRAPQPQHSRGESEHTSRRSLGHRSMSLGNMDVPEDDSFPAVLVEQNRRQSFSSPLDAIGASRDGPSSQPFDDAPIPFPSKSVRSPSPAPSHVLSEGGRNRANSGGSMATAPLQEDNPFALEPPKHASRFDPKAALHARTVSNASLGSRILLENDGASVVTGVTGQRRDRPYSTVELLRPKILVMPSPLQSANNGTVPPPVNRAQDGFEISTDGPPLPPGARTVRPTSIAMLGSSSSLLPPVPSNSFIPNPRSSLTLSQLTFRNELMVGGQRDVSYADLDRNLPRATQEGEQINTALPDQAPDLPLPLEDPSKKGRPAGKLYGTSLIDELESRKIQMRSKQRVFTGDQRPSMMARGQVRSSTLIDPATLQPPPNRSSAFGMPPTSPHSQSLIPHNLARSSTLIDPATLAAPPARANTFGIPETSPQNLTRRNSSMKPLLNFDDDAQPRESKTLNSRSVFGVDTLWEREMAKLKEIEEQEKLEAAARELEESKLADKKSKKKGKKKGKGQKTPEETPTSTPVIGQEEAVPRVSAEPPILPDIPKAVRRPPPPTDNDEESEESDDDEEPPVGRLSETIETKGWGSSDEEVDQGPRRTTGTGLRYPAKSQRRRAARQNDDSEEDLPLSMAIDKVAQRRTRALGQDDDSDEEKPLSTLLPKPSSRSQHSVRSNTRFAVNEDDDDQPLGLRASRVLPSTDAGGDDDDTPLAFHPDQQRRTQYQMMAQAQQQQFMMQAQNNMFFNPAMMTSGFFGPTVQPPMMAPAPIPMSIPMPIPSPPPLPDSVKFGRVDRWRHDVAVEGSR</sequence>
<feature type="compositionally biased region" description="Polar residues" evidence="1">
    <location>
        <begin position="804"/>
        <end position="817"/>
    </location>
</feature>
<dbReference type="EMBL" id="MU154559">
    <property type="protein sequence ID" value="KAF9495667.1"/>
    <property type="molecule type" value="Genomic_DNA"/>
</dbReference>
<evidence type="ECO:0000313" key="2">
    <source>
        <dbReference type="EMBL" id="KAF9495667.1"/>
    </source>
</evidence>
<reference evidence="2" key="1">
    <citation type="submission" date="2020-11" db="EMBL/GenBank/DDBJ databases">
        <authorList>
            <consortium name="DOE Joint Genome Institute"/>
            <person name="Ahrendt S."/>
            <person name="Riley R."/>
            <person name="Andreopoulos W."/>
            <person name="Labutti K."/>
            <person name="Pangilinan J."/>
            <person name="Ruiz-Duenas F.J."/>
            <person name="Barrasa J.M."/>
            <person name="Sanchez-Garcia M."/>
            <person name="Camarero S."/>
            <person name="Miyauchi S."/>
            <person name="Serrano A."/>
            <person name="Linde D."/>
            <person name="Babiker R."/>
            <person name="Drula E."/>
            <person name="Ayuso-Fernandez I."/>
            <person name="Pacheco R."/>
            <person name="Padilla G."/>
            <person name="Ferreira P."/>
            <person name="Barriuso J."/>
            <person name="Kellner H."/>
            <person name="Castanera R."/>
            <person name="Alfaro M."/>
            <person name="Ramirez L."/>
            <person name="Pisabarro A.G."/>
            <person name="Kuo A."/>
            <person name="Tritt A."/>
            <person name="Lipzen A."/>
            <person name="He G."/>
            <person name="Yan M."/>
            <person name="Ng V."/>
            <person name="Cullen D."/>
            <person name="Martin F."/>
            <person name="Rosso M.-N."/>
            <person name="Henrissat B."/>
            <person name="Hibbett D."/>
            <person name="Martinez A.T."/>
            <person name="Grigoriev I.V."/>
        </authorList>
    </citation>
    <scope>NUCLEOTIDE SEQUENCE</scope>
    <source>
        <strain evidence="2">ATCC 90797</strain>
    </source>
</reference>
<feature type="compositionally biased region" description="Basic residues" evidence="1">
    <location>
        <begin position="642"/>
        <end position="653"/>
    </location>
</feature>
<feature type="compositionally biased region" description="Basic and acidic residues" evidence="1">
    <location>
        <begin position="144"/>
        <end position="162"/>
    </location>
</feature>
<feature type="compositionally biased region" description="Basic and acidic residues" evidence="1">
    <location>
        <begin position="629"/>
        <end position="641"/>
    </location>
</feature>
<proteinExistence type="predicted"/>
<accession>A0A9P6D8W5</accession>
<feature type="region of interest" description="Disordered" evidence="1">
    <location>
        <begin position="629"/>
        <end position="830"/>
    </location>
</feature>
<feature type="compositionally biased region" description="Polar residues" evidence="1">
    <location>
        <begin position="568"/>
        <end position="580"/>
    </location>
</feature>
<organism evidence="2 3">
    <name type="scientific">Pleurotus eryngii</name>
    <name type="common">Boletus of the steppes</name>
    <dbReference type="NCBI Taxonomy" id="5323"/>
    <lineage>
        <taxon>Eukaryota</taxon>
        <taxon>Fungi</taxon>
        <taxon>Dikarya</taxon>
        <taxon>Basidiomycota</taxon>
        <taxon>Agaricomycotina</taxon>
        <taxon>Agaricomycetes</taxon>
        <taxon>Agaricomycetidae</taxon>
        <taxon>Agaricales</taxon>
        <taxon>Pleurotineae</taxon>
        <taxon>Pleurotaceae</taxon>
        <taxon>Pleurotus</taxon>
    </lineage>
</organism>
<evidence type="ECO:0000256" key="1">
    <source>
        <dbReference type="SAM" id="MobiDB-lite"/>
    </source>
</evidence>
<feature type="compositionally biased region" description="Low complexity" evidence="1">
    <location>
        <begin position="442"/>
        <end position="454"/>
    </location>
</feature>
<protein>
    <submittedName>
        <fullName evidence="2">Uncharacterized protein</fullName>
    </submittedName>
</protein>
<dbReference type="OrthoDB" id="2564267at2759"/>
<keyword evidence="3" id="KW-1185">Reference proteome</keyword>
<feature type="compositionally biased region" description="Acidic residues" evidence="1">
    <location>
        <begin position="698"/>
        <end position="712"/>
    </location>
</feature>
<evidence type="ECO:0000313" key="3">
    <source>
        <dbReference type="Proteomes" id="UP000807025"/>
    </source>
</evidence>
<dbReference type="AlphaFoldDB" id="A0A9P6D8W5"/>
<feature type="region of interest" description="Disordered" evidence="1">
    <location>
        <begin position="483"/>
        <end position="537"/>
    </location>
</feature>
<feature type="region of interest" description="Disordered" evidence="1">
    <location>
        <begin position="44"/>
        <end position="272"/>
    </location>
</feature>
<feature type="region of interest" description="Disordered" evidence="1">
    <location>
        <begin position="434"/>
        <end position="466"/>
    </location>
</feature>
<comment type="caution">
    <text evidence="2">The sequence shown here is derived from an EMBL/GenBank/DDBJ whole genome shotgun (WGS) entry which is preliminary data.</text>
</comment>
<name>A0A9P6D8W5_PLEER</name>
<dbReference type="Proteomes" id="UP000807025">
    <property type="component" value="Unassembled WGS sequence"/>
</dbReference>